<dbReference type="AlphaFoldDB" id="A0A6G4WUE2"/>
<dbReference type="EMBL" id="JAAKZZ010000084">
    <property type="protein sequence ID" value="NGO68896.1"/>
    <property type="molecule type" value="Genomic_DNA"/>
</dbReference>
<proteinExistence type="predicted"/>
<keyword evidence="2" id="KW-0812">Transmembrane</keyword>
<accession>A0A6G4WUE2</accession>
<sequence>MAAVAALVLALEAVVLTFVNLFLGEVVQEQDMSLGGIDPRAMTASAWVAAAVIGGYLALCAAVLARTAVRDRAPRGFLRIVLISSAVVHGLLGAFSLGLVGWTAFVAMVAVLGLIVWSLTWYGEESPDSEGNSAPSGPVIPTSR</sequence>
<keyword evidence="4" id="KW-1185">Reference proteome</keyword>
<evidence type="ECO:0000256" key="2">
    <source>
        <dbReference type="SAM" id="Phobius"/>
    </source>
</evidence>
<protein>
    <recommendedName>
        <fullName evidence="5">Integral membrane protein</fullName>
    </recommendedName>
</protein>
<name>A0A6G4WUE2_9ACTN</name>
<gene>
    <name evidence="3" type="ORF">G5C65_11125</name>
</gene>
<keyword evidence="2" id="KW-1133">Transmembrane helix</keyword>
<feature type="transmembrane region" description="Helical" evidence="2">
    <location>
        <begin position="102"/>
        <end position="122"/>
    </location>
</feature>
<organism evidence="3 4">
    <name type="scientific">Streptomyces boncukensis</name>
    <dbReference type="NCBI Taxonomy" id="2711219"/>
    <lineage>
        <taxon>Bacteria</taxon>
        <taxon>Bacillati</taxon>
        <taxon>Actinomycetota</taxon>
        <taxon>Actinomycetes</taxon>
        <taxon>Kitasatosporales</taxon>
        <taxon>Streptomycetaceae</taxon>
        <taxon>Streptomyces</taxon>
    </lineage>
</organism>
<keyword evidence="2" id="KW-0472">Membrane</keyword>
<evidence type="ECO:0008006" key="5">
    <source>
        <dbReference type="Google" id="ProtNLM"/>
    </source>
</evidence>
<feature type="transmembrane region" description="Helical" evidence="2">
    <location>
        <begin position="77"/>
        <end position="96"/>
    </location>
</feature>
<dbReference type="Proteomes" id="UP000477722">
    <property type="component" value="Unassembled WGS sequence"/>
</dbReference>
<feature type="transmembrane region" description="Helical" evidence="2">
    <location>
        <begin position="41"/>
        <end position="65"/>
    </location>
</feature>
<evidence type="ECO:0000256" key="1">
    <source>
        <dbReference type="SAM" id="MobiDB-lite"/>
    </source>
</evidence>
<reference evidence="3 4" key="1">
    <citation type="submission" date="2020-02" db="EMBL/GenBank/DDBJ databases">
        <title>Whole-genome analyses of novel actinobacteria.</title>
        <authorList>
            <person name="Sahin N."/>
            <person name="Tatar D."/>
        </authorList>
    </citation>
    <scope>NUCLEOTIDE SEQUENCE [LARGE SCALE GENOMIC DNA]</scope>
    <source>
        <strain evidence="3 4">SB3404</strain>
    </source>
</reference>
<evidence type="ECO:0000313" key="4">
    <source>
        <dbReference type="Proteomes" id="UP000477722"/>
    </source>
</evidence>
<feature type="region of interest" description="Disordered" evidence="1">
    <location>
        <begin position="125"/>
        <end position="144"/>
    </location>
</feature>
<evidence type="ECO:0000313" key="3">
    <source>
        <dbReference type="EMBL" id="NGO68896.1"/>
    </source>
</evidence>
<comment type="caution">
    <text evidence="3">The sequence shown here is derived from an EMBL/GenBank/DDBJ whole genome shotgun (WGS) entry which is preliminary data.</text>
</comment>